<comment type="caution">
    <text evidence="4">The sequence shown here is derived from an EMBL/GenBank/DDBJ whole genome shotgun (WGS) entry which is preliminary data.</text>
</comment>
<gene>
    <name evidence="4" type="ORF">ADU59_01320</name>
    <name evidence="3" type="ORF">ADU59_01585</name>
</gene>
<geneLocation type="plasmid" evidence="5">
    <name>pf5.1c</name>
</geneLocation>
<keyword evidence="5" id="KW-1185">Reference proteome</keyword>
<sequence length="238" mass="24381">MSSQHIVIVGGSSGIGLATARLLLGQGHRVTITGRKAERLDTARNLLTGNLDTLVMDAADPSGLPGAFERTGSFDHLVLALGSGKGAGPFASVSLTDVKSGFEEKVYAHFATAQAALPHLAKDGSLTFISAVTAHAAMPGTAGIGAANAAVAALVPILAAELRPMRVNAVSPGVIDTPWWNFLTGEQKVPVFADFAAKTPVGRVGTPEDIAQAIAFLIDNTFISGQTIICDGGLRLTA</sequence>
<dbReference type="EMBL" id="LGLV01000002">
    <property type="protein sequence ID" value="OBZ97402.1"/>
    <property type="molecule type" value="Genomic_DNA"/>
</dbReference>
<dbReference type="Proteomes" id="UP000093111">
    <property type="component" value="Plasmid pF5.1b"/>
</dbReference>
<keyword evidence="4" id="KW-0614">Plasmid</keyword>
<dbReference type="Proteomes" id="UP000093111">
    <property type="component" value="Plasmid pF5.1c"/>
</dbReference>
<evidence type="ECO:0000256" key="1">
    <source>
        <dbReference type="ARBA" id="ARBA00006484"/>
    </source>
</evidence>
<dbReference type="Gene3D" id="3.40.50.720">
    <property type="entry name" value="NAD(P)-binding Rossmann-like Domain"/>
    <property type="match status" value="1"/>
</dbReference>
<dbReference type="CDD" id="cd05233">
    <property type="entry name" value="SDR_c"/>
    <property type="match status" value="1"/>
</dbReference>
<dbReference type="PATRIC" id="fig|1612624.7.peg.277"/>
<keyword evidence="2" id="KW-0560">Oxidoreductase</keyword>
<comment type="similarity">
    <text evidence="1">Belongs to the short-chain dehydrogenases/reductases (SDR) family.</text>
</comment>
<geneLocation type="plasmid" evidence="4">
    <name>pF5.1b</name>
</geneLocation>
<dbReference type="AlphaFoldDB" id="A0A1C7P816"/>
<geneLocation type="plasmid" evidence="3">
    <name>pF5.1c</name>
</geneLocation>
<dbReference type="InterPro" id="IPR051122">
    <property type="entry name" value="SDR_DHRS6-like"/>
</dbReference>
<dbReference type="InterPro" id="IPR036291">
    <property type="entry name" value="NAD(P)-bd_dom_sf"/>
</dbReference>
<dbReference type="RefSeq" id="WP_068950927.1">
    <property type="nucleotide sequence ID" value="NZ_CM004503.1"/>
</dbReference>
<accession>A0A1C7P816</accession>
<organism evidence="4 5">
    <name type="scientific">Pararhizobium polonicum</name>
    <dbReference type="NCBI Taxonomy" id="1612624"/>
    <lineage>
        <taxon>Bacteria</taxon>
        <taxon>Pseudomonadati</taxon>
        <taxon>Pseudomonadota</taxon>
        <taxon>Alphaproteobacteria</taxon>
        <taxon>Hyphomicrobiales</taxon>
        <taxon>Rhizobiaceae</taxon>
        <taxon>Rhizobium/Agrobacterium group</taxon>
        <taxon>Pararhizobium</taxon>
    </lineage>
</organism>
<dbReference type="OrthoDB" id="9806974at2"/>
<dbReference type="PANTHER" id="PTHR43477:SF1">
    <property type="entry name" value="DIHYDROANTICAPSIN 7-DEHYDROGENASE"/>
    <property type="match status" value="1"/>
</dbReference>
<dbReference type="InterPro" id="IPR002347">
    <property type="entry name" value="SDR_fam"/>
</dbReference>
<dbReference type="SUPFAM" id="SSF51735">
    <property type="entry name" value="NAD(P)-binding Rossmann-fold domains"/>
    <property type="match status" value="1"/>
</dbReference>
<proteinExistence type="inferred from homology"/>
<evidence type="ECO:0000313" key="5">
    <source>
        <dbReference type="Proteomes" id="UP000093111"/>
    </source>
</evidence>
<dbReference type="Pfam" id="PF13561">
    <property type="entry name" value="adh_short_C2"/>
    <property type="match status" value="1"/>
</dbReference>
<dbReference type="GO" id="GO:0016491">
    <property type="term" value="F:oxidoreductase activity"/>
    <property type="evidence" value="ECO:0007669"/>
    <property type="project" value="UniProtKB-KW"/>
</dbReference>
<protein>
    <submittedName>
        <fullName evidence="4">Short-chain dehydrogenase</fullName>
    </submittedName>
</protein>
<dbReference type="EMBL" id="LGLV01000003">
    <property type="protein sequence ID" value="OBZ97295.1"/>
    <property type="molecule type" value="Genomic_DNA"/>
</dbReference>
<reference evidence="4 5" key="1">
    <citation type="journal article" date="2016" name="Syst. Appl. Microbiol.">
        <title>Pararhizobium polonicum sp. nov. isolated from tumors on stone fruit rootstocks.</title>
        <authorList>
            <person name="Pulawska J."/>
            <person name="Kuzmanovic N."/>
            <person name="Willems A."/>
            <person name="Pothier J.F."/>
        </authorList>
    </citation>
    <scope>NUCLEOTIDE SEQUENCE [LARGE SCALE GENOMIC DNA]</scope>
    <source>
        <strain evidence="4 5">F5.1</strain>
        <plasmid evidence="4">pF5.1b</plasmid>
        <plasmid evidence="3">pF5.1c</plasmid>
    </source>
</reference>
<evidence type="ECO:0000313" key="4">
    <source>
        <dbReference type="EMBL" id="OBZ97402.1"/>
    </source>
</evidence>
<geneLocation type="plasmid" evidence="5">
    <name>pf5.1b</name>
</geneLocation>
<evidence type="ECO:0000313" key="3">
    <source>
        <dbReference type="EMBL" id="OBZ97295.1"/>
    </source>
</evidence>
<dbReference type="PRINTS" id="PR00081">
    <property type="entry name" value="GDHRDH"/>
</dbReference>
<evidence type="ECO:0000256" key="2">
    <source>
        <dbReference type="ARBA" id="ARBA00023002"/>
    </source>
</evidence>
<name>A0A1C7P816_9HYPH</name>
<dbReference type="PANTHER" id="PTHR43477">
    <property type="entry name" value="DIHYDROANTICAPSIN 7-DEHYDROGENASE"/>
    <property type="match status" value="1"/>
</dbReference>